<dbReference type="Proteomes" id="UP000187822">
    <property type="component" value="Chromosome I"/>
</dbReference>
<dbReference type="RefSeq" id="WP_077076619.1">
    <property type="nucleotide sequence ID" value="NZ_LT719092.1"/>
</dbReference>
<dbReference type="Proteomes" id="UP000195607">
    <property type="component" value="Chromosome I"/>
</dbReference>
<dbReference type="KEGG" id="cdiv:CPM_1689"/>
<dbReference type="EMBL" id="LT671858">
    <property type="protein sequence ID" value="SIM81717.1"/>
    <property type="molecule type" value="Genomic_DNA"/>
</dbReference>
<organism evidence="1 4">
    <name type="scientific">Cuniculiplasma divulgatum</name>
    <dbReference type="NCBI Taxonomy" id="1673428"/>
    <lineage>
        <taxon>Archaea</taxon>
        <taxon>Methanobacteriati</taxon>
        <taxon>Thermoplasmatota</taxon>
        <taxon>Thermoplasmata</taxon>
        <taxon>Thermoplasmatales</taxon>
        <taxon>Cuniculiplasmataceae</taxon>
        <taxon>Cuniculiplasma</taxon>
    </lineage>
</organism>
<evidence type="ECO:0000313" key="2">
    <source>
        <dbReference type="EMBL" id="SJK85475.1"/>
    </source>
</evidence>
<reference evidence="3" key="3">
    <citation type="submission" date="2016-06" db="EMBL/GenBank/DDBJ databases">
        <authorList>
            <person name="Toshchakov V.S."/>
        </authorList>
    </citation>
    <scope>NUCLEOTIDE SEQUENCE [LARGE SCALE GENOMIC DNA]</scope>
    <source>
        <strain>PM4 (JCM 30641</strain>
        <strain evidence="3">\VKM B-2940)</strain>
    </source>
</reference>
<protein>
    <submittedName>
        <fullName evidence="1">Two-layered alpha/beta-sandwich protein</fullName>
    </submittedName>
</protein>
<reference evidence="2" key="2">
    <citation type="submission" date="2016-06" db="EMBL/GenBank/DDBJ databases">
        <authorList>
            <person name="Olsen C.W."/>
            <person name="Carey S."/>
            <person name="Hinshaw L."/>
            <person name="Karasin A.I."/>
        </authorList>
    </citation>
    <scope>NUCLEOTIDE SEQUENCE [LARGE SCALE GENOMIC DNA]</scope>
    <source>
        <strain evidence="2">PM4</strain>
    </source>
</reference>
<name>A0A1N5WB96_9ARCH</name>
<dbReference type="InterPro" id="IPR038394">
    <property type="entry name" value="TA0956_sf"/>
</dbReference>
<dbReference type="AlphaFoldDB" id="A0A1N5WB96"/>
<dbReference type="GeneID" id="30928271"/>
<evidence type="ECO:0000313" key="1">
    <source>
        <dbReference type="EMBL" id="SIM81717.1"/>
    </source>
</evidence>
<dbReference type="Gene3D" id="3.30.420.600">
    <property type="entry name" value="Thermoplasma acidophilum protein TA0956"/>
    <property type="match status" value="1"/>
</dbReference>
<dbReference type="Pfam" id="PF11513">
    <property type="entry name" value="TA0956"/>
    <property type="match status" value="1"/>
</dbReference>
<evidence type="ECO:0000313" key="3">
    <source>
        <dbReference type="Proteomes" id="UP000187822"/>
    </source>
</evidence>
<dbReference type="InterPro" id="IPR021595">
    <property type="entry name" value="TA0956"/>
</dbReference>
<accession>A0A1N5WB96</accession>
<evidence type="ECO:0000313" key="4">
    <source>
        <dbReference type="Proteomes" id="UP000195607"/>
    </source>
</evidence>
<proteinExistence type="predicted"/>
<reference evidence="1 4" key="1">
    <citation type="submission" date="2016-04" db="EMBL/GenBank/DDBJ databases">
        <authorList>
            <person name="Evans L.H."/>
            <person name="Alamgir A."/>
            <person name="Owens N."/>
            <person name="Weber N.D."/>
            <person name="Virtaneva K."/>
            <person name="Barbian K."/>
            <person name="Babar A."/>
            <person name="Rosenke K."/>
        </authorList>
    </citation>
    <scope>NUCLEOTIDE SEQUENCE [LARGE SCALE GENOMIC DNA]</scope>
    <source>
        <strain evidence="1">S5</strain>
        <strain evidence="4">S5(T) (JCM 30642 \VKM B-2941)</strain>
    </source>
</reference>
<dbReference type="OrthoDB" id="56512at2157"/>
<dbReference type="STRING" id="1673428.CPM_1689"/>
<dbReference type="EMBL" id="LT719092">
    <property type="protein sequence ID" value="SJK85475.1"/>
    <property type="molecule type" value="Genomic_DNA"/>
</dbReference>
<sequence>MTDCAMYNLTLDGSHPSTICVEISNLRPSLESLYEMLDSEYLSEYLSDFISDFARTDEIMPEDHTLGFVIINSKKKHLSFAFNGLKENYIKDIREIGTKIQQKGYTVEYDIE</sequence>
<gene>
    <name evidence="2" type="ORF">CPM_1689</name>
    <name evidence="1" type="ORF">CSP5_1718</name>
</gene>
<keyword evidence="3" id="KW-1185">Reference proteome</keyword>